<evidence type="ECO:0008006" key="5">
    <source>
        <dbReference type="Google" id="ProtNLM"/>
    </source>
</evidence>
<dbReference type="PANTHER" id="PTHR33217:SF9">
    <property type="entry name" value="MUTATOR FAMILY TRANSPOSASE"/>
    <property type="match status" value="1"/>
</dbReference>
<evidence type="ECO:0000313" key="4">
    <source>
        <dbReference type="EMBL" id="KKK45866.1"/>
    </source>
</evidence>
<dbReference type="GO" id="GO:0004803">
    <property type="term" value="F:transposase activity"/>
    <property type="evidence" value="ECO:0007669"/>
    <property type="project" value="InterPro"/>
</dbReference>
<name>A0A0F8YCR2_9ZZZZ</name>
<dbReference type="InterPro" id="IPR001207">
    <property type="entry name" value="Transposase_mutator"/>
</dbReference>
<dbReference type="GO" id="GO:0003677">
    <property type="term" value="F:DNA binding"/>
    <property type="evidence" value="ECO:0007669"/>
    <property type="project" value="UniProtKB-KW"/>
</dbReference>
<keyword evidence="3" id="KW-0233">DNA recombination</keyword>
<keyword evidence="2" id="KW-0238">DNA-binding</keyword>
<gene>
    <name evidence="4" type="ORF">LCGC14_3164790</name>
</gene>
<dbReference type="GO" id="GO:0006313">
    <property type="term" value="P:DNA transposition"/>
    <property type="evidence" value="ECO:0007669"/>
    <property type="project" value="InterPro"/>
</dbReference>
<dbReference type="EMBL" id="LAZR01070054">
    <property type="protein sequence ID" value="KKK45866.1"/>
    <property type="molecule type" value="Genomic_DNA"/>
</dbReference>
<dbReference type="NCBIfam" id="NF033543">
    <property type="entry name" value="transpos_IS256"/>
    <property type="match status" value="1"/>
</dbReference>
<evidence type="ECO:0000256" key="3">
    <source>
        <dbReference type="ARBA" id="ARBA00023172"/>
    </source>
</evidence>
<reference evidence="4" key="1">
    <citation type="journal article" date="2015" name="Nature">
        <title>Complex archaea that bridge the gap between prokaryotes and eukaryotes.</title>
        <authorList>
            <person name="Spang A."/>
            <person name="Saw J.H."/>
            <person name="Jorgensen S.L."/>
            <person name="Zaremba-Niedzwiedzka K."/>
            <person name="Martijn J."/>
            <person name="Lind A.E."/>
            <person name="van Eijk R."/>
            <person name="Schleper C."/>
            <person name="Guy L."/>
            <person name="Ettema T.J."/>
        </authorList>
    </citation>
    <scope>NUCLEOTIDE SEQUENCE</scope>
</reference>
<keyword evidence="1" id="KW-0815">Transposition</keyword>
<dbReference type="Pfam" id="PF00872">
    <property type="entry name" value="Transposase_mut"/>
    <property type="match status" value="1"/>
</dbReference>
<organism evidence="4">
    <name type="scientific">marine sediment metagenome</name>
    <dbReference type="NCBI Taxonomy" id="412755"/>
    <lineage>
        <taxon>unclassified sequences</taxon>
        <taxon>metagenomes</taxon>
        <taxon>ecological metagenomes</taxon>
    </lineage>
</organism>
<sequence length="268" mass="30959">MEILNSRKEAGTQEENAGRKVLEQILRQGAQQMLQKAIQWEVQEYLLTHETEQDESGRHLVVRNGWRELRSLQTGLGDIEICQPRINDRRKEKKFTSYILPPYMRRSPNIEALIPALYLAGVSSNNFSNALEAILGEQAQGLSANSIVRLKTIWEGEYQKWASRDLTGKEYVYWWVDGIYFNVRLTNERPCLLVIIGALRDGTKELLAIWDGQRESKLSWKEVLSDLKYRGVIKYPKLAIGDGSLGFWTALEEEYPGTDQQRCWVHKT</sequence>
<accession>A0A0F8YCR2</accession>
<evidence type="ECO:0000256" key="2">
    <source>
        <dbReference type="ARBA" id="ARBA00023125"/>
    </source>
</evidence>
<evidence type="ECO:0000256" key="1">
    <source>
        <dbReference type="ARBA" id="ARBA00022578"/>
    </source>
</evidence>
<comment type="caution">
    <text evidence="4">The sequence shown here is derived from an EMBL/GenBank/DDBJ whole genome shotgun (WGS) entry which is preliminary data.</text>
</comment>
<dbReference type="AlphaFoldDB" id="A0A0F8YCR2"/>
<protein>
    <recommendedName>
        <fullName evidence="5">Mutator family transposase</fullName>
    </recommendedName>
</protein>
<feature type="non-terminal residue" evidence="4">
    <location>
        <position position="268"/>
    </location>
</feature>
<proteinExistence type="predicted"/>
<dbReference type="PANTHER" id="PTHR33217">
    <property type="entry name" value="TRANSPOSASE FOR INSERTION SEQUENCE ELEMENT IS1081"/>
    <property type="match status" value="1"/>
</dbReference>